<dbReference type="CDD" id="cd09280">
    <property type="entry name" value="RNase_HI_eukaryote_like"/>
    <property type="match status" value="1"/>
</dbReference>
<dbReference type="InterPro" id="IPR036397">
    <property type="entry name" value="RNaseH_sf"/>
</dbReference>
<dbReference type="Gene3D" id="3.40.970.10">
    <property type="entry name" value="Ribonuclease H1, N-terminal domain"/>
    <property type="match status" value="1"/>
</dbReference>
<evidence type="ECO:0000259" key="13">
    <source>
        <dbReference type="PROSITE" id="PS50879"/>
    </source>
</evidence>
<dbReference type="EC" id="3.1.26.4" evidence="5"/>
<dbReference type="InterPro" id="IPR009027">
    <property type="entry name" value="Ribosomal_bL9/RNase_H1_N"/>
</dbReference>
<comment type="similarity">
    <text evidence="4">Belongs to the RNase H family.</text>
</comment>
<evidence type="ECO:0000256" key="4">
    <source>
        <dbReference type="ARBA" id="ARBA00005300"/>
    </source>
</evidence>
<dbReference type="InParanoid" id="J4H4K0"/>
<dbReference type="InterPro" id="IPR011320">
    <property type="entry name" value="RNase_H1_N"/>
</dbReference>
<evidence type="ECO:0000256" key="10">
    <source>
        <dbReference type="ARBA" id="ARBA00022801"/>
    </source>
</evidence>
<evidence type="ECO:0000256" key="7">
    <source>
        <dbReference type="ARBA" id="ARBA00022722"/>
    </source>
</evidence>
<dbReference type="PANTHER" id="PTHR10642">
    <property type="entry name" value="RIBONUCLEASE H1"/>
    <property type="match status" value="1"/>
</dbReference>
<keyword evidence="7" id="KW-0540">Nuclease</keyword>
<evidence type="ECO:0000256" key="9">
    <source>
        <dbReference type="ARBA" id="ARBA00022759"/>
    </source>
</evidence>
<feature type="compositionally biased region" description="Low complexity" evidence="12">
    <location>
        <begin position="62"/>
        <end position="80"/>
    </location>
</feature>
<dbReference type="GO" id="GO:0046872">
    <property type="term" value="F:metal ion binding"/>
    <property type="evidence" value="ECO:0007669"/>
    <property type="project" value="UniProtKB-KW"/>
</dbReference>
<evidence type="ECO:0000256" key="2">
    <source>
        <dbReference type="ARBA" id="ARBA00001946"/>
    </source>
</evidence>
<feature type="region of interest" description="Disordered" evidence="12">
    <location>
        <begin position="62"/>
        <end position="105"/>
    </location>
</feature>
<dbReference type="HOGENOM" id="CLU_030894_0_3_1"/>
<dbReference type="AlphaFoldDB" id="J4H4K0"/>
<comment type="cofactor">
    <cofactor evidence="2">
        <name>Mg(2+)</name>
        <dbReference type="ChEBI" id="CHEBI:18420"/>
    </cofactor>
</comment>
<dbReference type="RefSeq" id="XP_012184407.1">
    <property type="nucleotide sequence ID" value="XM_012329017.1"/>
</dbReference>
<evidence type="ECO:0000256" key="8">
    <source>
        <dbReference type="ARBA" id="ARBA00022723"/>
    </source>
</evidence>
<dbReference type="GO" id="GO:0043137">
    <property type="term" value="P:DNA replication, removal of RNA primer"/>
    <property type="evidence" value="ECO:0007669"/>
    <property type="project" value="TreeGrafter"/>
</dbReference>
<accession>J4H4K0</accession>
<evidence type="ECO:0000313" key="14">
    <source>
        <dbReference type="EMBL" id="CCM05124.1"/>
    </source>
</evidence>
<dbReference type="GeneID" id="24100035"/>
<dbReference type="InterPro" id="IPR002156">
    <property type="entry name" value="RNaseH_domain"/>
</dbReference>
<feature type="region of interest" description="Disordered" evidence="12">
    <location>
        <begin position="352"/>
        <end position="373"/>
    </location>
</feature>
<name>J4H4K0_9APHY</name>
<keyword evidence="11" id="KW-0460">Magnesium</keyword>
<dbReference type="PANTHER" id="PTHR10642:SF26">
    <property type="entry name" value="RIBONUCLEASE H1"/>
    <property type="match status" value="1"/>
</dbReference>
<dbReference type="InterPro" id="IPR050092">
    <property type="entry name" value="RNase_H"/>
</dbReference>
<dbReference type="OrthoDB" id="245563at2759"/>
<comment type="catalytic activity">
    <reaction evidence="1">
        <text>Endonucleolytic cleavage to 5'-phosphomonoester.</text>
        <dbReference type="EC" id="3.1.26.4"/>
    </reaction>
</comment>
<dbReference type="PROSITE" id="PS50879">
    <property type="entry name" value="RNASE_H_1"/>
    <property type="match status" value="1"/>
</dbReference>
<dbReference type="SUPFAM" id="SSF55658">
    <property type="entry name" value="L9 N-domain-like"/>
    <property type="match status" value="1"/>
</dbReference>
<evidence type="ECO:0000256" key="5">
    <source>
        <dbReference type="ARBA" id="ARBA00012180"/>
    </source>
</evidence>
<proteinExistence type="inferred from homology"/>
<gene>
    <name evidence="14" type="ORF">FIBRA_07332</name>
</gene>
<dbReference type="Pfam" id="PF00075">
    <property type="entry name" value="RNase_H"/>
    <property type="match status" value="1"/>
</dbReference>
<dbReference type="STRING" id="599839.J4H4K0"/>
<dbReference type="Proteomes" id="UP000006352">
    <property type="component" value="Unassembled WGS sequence"/>
</dbReference>
<evidence type="ECO:0000256" key="11">
    <source>
        <dbReference type="ARBA" id="ARBA00022842"/>
    </source>
</evidence>
<dbReference type="GO" id="GO:0003676">
    <property type="term" value="F:nucleic acid binding"/>
    <property type="evidence" value="ECO:0007669"/>
    <property type="project" value="InterPro"/>
</dbReference>
<dbReference type="Gene3D" id="3.30.420.10">
    <property type="entry name" value="Ribonuclease H-like superfamily/Ribonuclease H"/>
    <property type="match status" value="1"/>
</dbReference>
<feature type="domain" description="RNase H type-1" evidence="13">
    <location>
        <begin position="109"/>
        <end position="259"/>
    </location>
</feature>
<dbReference type="InterPro" id="IPR037056">
    <property type="entry name" value="RNase_H1_N_sf"/>
</dbReference>
<evidence type="ECO:0000256" key="6">
    <source>
        <dbReference type="ARBA" id="ARBA00017721"/>
    </source>
</evidence>
<dbReference type="FunCoup" id="J4H4K0">
    <property type="interactions" value="54"/>
</dbReference>
<keyword evidence="8" id="KW-0479">Metal-binding</keyword>
<evidence type="ECO:0000256" key="3">
    <source>
        <dbReference type="ARBA" id="ARBA00004065"/>
    </source>
</evidence>
<sequence length="490" mass="52390">MPKGGSKIAFYAVARGRTPGVYSTWDDCELQVTGFPGARYKKFNNAADAEVWVASYGSASDPSGISSAPAPSNAPPQAAKSHPRASEASPSMRTTSRKKNPAEEVLEDETGWAIVYSDGACKGNGKAGSIAGVGVWWGRDDPRNLAERCPGMQTNNRAELIAIIRVLETAPRDKQPLLIKTDSQYCINCIRSWLPKWLATGFRSSSGGVVKNELLIRYLSTLLDQRGLAGQKVSLQYVRGHSGEEGNEGADYLANVGATKSEEPERDWELLRLGLGDIQIETTGSKAAKTSGKGKGKARVTAEEAVYADKVPRRTAKVARRPSADAQTKTTAIVEYPAIPVSQNTTAIVKAEQRPAPVSTRAHSRADTDMYKASSQSCSVTATARPAGEDRAEADSHTVYGAEADTVMDAAELEAYAAAMSTPASQNITVHAGKTSHLCGTERIVPVERQAAAAPAEARDDMEMDPAELDAYAAGLVSPEEIELEMWLED</sequence>
<reference evidence="14 15" key="1">
    <citation type="journal article" date="2012" name="Appl. Environ. Microbiol.">
        <title>Short-read sequencing for genomic analysis of the brown rot fungus Fibroporia radiculosa.</title>
        <authorList>
            <person name="Tang J.D."/>
            <person name="Perkins A.D."/>
            <person name="Sonstegard T.S."/>
            <person name="Schroeder S.G."/>
            <person name="Burgess S.C."/>
            <person name="Diehl S.V."/>
        </authorList>
    </citation>
    <scope>NUCLEOTIDE SEQUENCE [LARGE SCALE GENOMIC DNA]</scope>
    <source>
        <strain evidence="14 15">TFFH 294</strain>
    </source>
</reference>
<keyword evidence="15" id="KW-1185">Reference proteome</keyword>
<evidence type="ECO:0000256" key="1">
    <source>
        <dbReference type="ARBA" id="ARBA00000077"/>
    </source>
</evidence>
<dbReference type="Pfam" id="PF01693">
    <property type="entry name" value="Cauli_VI"/>
    <property type="match status" value="1"/>
</dbReference>
<comment type="function">
    <text evidence="3">Endonuclease that specifically degrades the RNA of RNA-DNA hybrids.</text>
</comment>
<dbReference type="SUPFAM" id="SSF53098">
    <property type="entry name" value="Ribonuclease H-like"/>
    <property type="match status" value="1"/>
</dbReference>
<keyword evidence="10" id="KW-0378">Hydrolase</keyword>
<dbReference type="InterPro" id="IPR012337">
    <property type="entry name" value="RNaseH-like_sf"/>
</dbReference>
<dbReference type="GO" id="GO:0004523">
    <property type="term" value="F:RNA-DNA hybrid ribonuclease activity"/>
    <property type="evidence" value="ECO:0007669"/>
    <property type="project" value="UniProtKB-EC"/>
</dbReference>
<keyword evidence="9" id="KW-0255">Endonuclease</keyword>
<organism evidence="14 15">
    <name type="scientific">Fibroporia radiculosa</name>
    <dbReference type="NCBI Taxonomy" id="599839"/>
    <lineage>
        <taxon>Eukaryota</taxon>
        <taxon>Fungi</taxon>
        <taxon>Dikarya</taxon>
        <taxon>Basidiomycota</taxon>
        <taxon>Agaricomycotina</taxon>
        <taxon>Agaricomycetes</taxon>
        <taxon>Polyporales</taxon>
        <taxon>Fibroporiaceae</taxon>
        <taxon>Fibroporia</taxon>
    </lineage>
</organism>
<dbReference type="FunFam" id="3.40.970.10:FF:000002">
    <property type="entry name" value="Ribonuclease H"/>
    <property type="match status" value="1"/>
</dbReference>
<protein>
    <recommendedName>
        <fullName evidence="6">Ribonuclease H</fullName>
        <ecNumber evidence="5">3.1.26.4</ecNumber>
    </recommendedName>
</protein>
<evidence type="ECO:0000256" key="12">
    <source>
        <dbReference type="SAM" id="MobiDB-lite"/>
    </source>
</evidence>
<dbReference type="EMBL" id="HE797180">
    <property type="protein sequence ID" value="CCM05124.1"/>
    <property type="molecule type" value="Genomic_DNA"/>
</dbReference>
<evidence type="ECO:0000313" key="15">
    <source>
        <dbReference type="Proteomes" id="UP000006352"/>
    </source>
</evidence>